<name>A0A6A6WQJ7_9PLEO</name>
<evidence type="ECO:0000256" key="4">
    <source>
        <dbReference type="SAM" id="Phobius"/>
    </source>
</evidence>
<dbReference type="CDD" id="cd17352">
    <property type="entry name" value="MFS_MCT_SLC16"/>
    <property type="match status" value="1"/>
</dbReference>
<feature type="transmembrane region" description="Helical" evidence="4">
    <location>
        <begin position="192"/>
        <end position="215"/>
    </location>
</feature>
<dbReference type="PANTHER" id="PTHR11360">
    <property type="entry name" value="MONOCARBOXYLATE TRANSPORTER"/>
    <property type="match status" value="1"/>
</dbReference>
<dbReference type="Pfam" id="PF07690">
    <property type="entry name" value="MFS_1"/>
    <property type="match status" value="1"/>
</dbReference>
<feature type="compositionally biased region" description="Basic and acidic residues" evidence="3">
    <location>
        <begin position="56"/>
        <end position="65"/>
    </location>
</feature>
<feature type="transmembrane region" description="Helical" evidence="4">
    <location>
        <begin position="433"/>
        <end position="456"/>
    </location>
</feature>
<dbReference type="SUPFAM" id="SSF103473">
    <property type="entry name" value="MFS general substrate transporter"/>
    <property type="match status" value="1"/>
</dbReference>
<dbReference type="AlphaFoldDB" id="A0A6A6WQJ7"/>
<keyword evidence="4" id="KW-0812">Transmembrane</keyword>
<feature type="transmembrane region" description="Helical" evidence="4">
    <location>
        <begin position="330"/>
        <end position="348"/>
    </location>
</feature>
<dbReference type="Gene3D" id="1.20.1250.20">
    <property type="entry name" value="MFS general substrate transporter like domains"/>
    <property type="match status" value="1"/>
</dbReference>
<dbReference type="InterPro" id="IPR050327">
    <property type="entry name" value="Proton-linked_MCT"/>
</dbReference>
<feature type="transmembrane region" description="Helical" evidence="4">
    <location>
        <begin position="163"/>
        <end position="186"/>
    </location>
</feature>
<protein>
    <submittedName>
        <fullName evidence="6">MFS general substrate transporter</fullName>
    </submittedName>
</protein>
<comment type="subcellular location">
    <subcellularLocation>
        <location evidence="1">Membrane</location>
        <topology evidence="1">Multi-pass membrane protein</topology>
    </subcellularLocation>
</comment>
<keyword evidence="4" id="KW-1133">Transmembrane helix</keyword>
<feature type="compositionally biased region" description="Polar residues" evidence="3">
    <location>
        <begin position="41"/>
        <end position="50"/>
    </location>
</feature>
<feature type="transmembrane region" description="Helical" evidence="4">
    <location>
        <begin position="295"/>
        <end position="318"/>
    </location>
</feature>
<accession>A0A6A6WQJ7</accession>
<feature type="transmembrane region" description="Helical" evidence="4">
    <location>
        <begin position="462"/>
        <end position="483"/>
    </location>
</feature>
<dbReference type="InterPro" id="IPR036259">
    <property type="entry name" value="MFS_trans_sf"/>
</dbReference>
<feature type="transmembrane region" description="Helical" evidence="4">
    <location>
        <begin position="252"/>
        <end position="274"/>
    </location>
</feature>
<feature type="transmembrane region" description="Helical" evidence="4">
    <location>
        <begin position="360"/>
        <end position="379"/>
    </location>
</feature>
<gene>
    <name evidence="6" type="ORF">K505DRAFT_290058</name>
</gene>
<dbReference type="InterPro" id="IPR020846">
    <property type="entry name" value="MFS_dom"/>
</dbReference>
<dbReference type="OrthoDB" id="410267at2759"/>
<dbReference type="GO" id="GO:0016020">
    <property type="term" value="C:membrane"/>
    <property type="evidence" value="ECO:0007669"/>
    <property type="project" value="UniProtKB-SubCell"/>
</dbReference>
<evidence type="ECO:0000259" key="5">
    <source>
        <dbReference type="PROSITE" id="PS50850"/>
    </source>
</evidence>
<dbReference type="GO" id="GO:0022857">
    <property type="term" value="F:transmembrane transporter activity"/>
    <property type="evidence" value="ECO:0007669"/>
    <property type="project" value="InterPro"/>
</dbReference>
<dbReference type="PANTHER" id="PTHR11360:SF177">
    <property type="entry name" value="RIBOFLAVIN TRANSPORTER MCH5"/>
    <property type="match status" value="1"/>
</dbReference>
<feature type="transmembrane region" description="Helical" evidence="4">
    <location>
        <begin position="222"/>
        <end position="240"/>
    </location>
</feature>
<feature type="transmembrane region" description="Helical" evidence="4">
    <location>
        <begin position="133"/>
        <end position="156"/>
    </location>
</feature>
<evidence type="ECO:0000313" key="6">
    <source>
        <dbReference type="EMBL" id="KAF2786233.1"/>
    </source>
</evidence>
<keyword evidence="4" id="KW-0472">Membrane</keyword>
<reference evidence="6" key="1">
    <citation type="journal article" date="2020" name="Stud. Mycol.">
        <title>101 Dothideomycetes genomes: a test case for predicting lifestyles and emergence of pathogens.</title>
        <authorList>
            <person name="Haridas S."/>
            <person name="Albert R."/>
            <person name="Binder M."/>
            <person name="Bloem J."/>
            <person name="Labutti K."/>
            <person name="Salamov A."/>
            <person name="Andreopoulos B."/>
            <person name="Baker S."/>
            <person name="Barry K."/>
            <person name="Bills G."/>
            <person name="Bluhm B."/>
            <person name="Cannon C."/>
            <person name="Castanera R."/>
            <person name="Culley D."/>
            <person name="Daum C."/>
            <person name="Ezra D."/>
            <person name="Gonzalez J."/>
            <person name="Henrissat B."/>
            <person name="Kuo A."/>
            <person name="Liang C."/>
            <person name="Lipzen A."/>
            <person name="Lutzoni F."/>
            <person name="Magnuson J."/>
            <person name="Mondo S."/>
            <person name="Nolan M."/>
            <person name="Ohm R."/>
            <person name="Pangilinan J."/>
            <person name="Park H.-J."/>
            <person name="Ramirez L."/>
            <person name="Alfaro M."/>
            <person name="Sun H."/>
            <person name="Tritt A."/>
            <person name="Yoshinaga Y."/>
            <person name="Zwiers L.-H."/>
            <person name="Turgeon B."/>
            <person name="Goodwin S."/>
            <person name="Spatafora J."/>
            <person name="Crous P."/>
            <person name="Grigoriev I."/>
        </authorList>
    </citation>
    <scope>NUCLEOTIDE SEQUENCE</scope>
    <source>
        <strain evidence="6">CBS 109.77</strain>
    </source>
</reference>
<dbReference type="EMBL" id="MU002511">
    <property type="protein sequence ID" value="KAF2786233.1"/>
    <property type="molecule type" value="Genomic_DNA"/>
</dbReference>
<evidence type="ECO:0000313" key="7">
    <source>
        <dbReference type="Proteomes" id="UP000799757"/>
    </source>
</evidence>
<dbReference type="InterPro" id="IPR011701">
    <property type="entry name" value="MFS"/>
</dbReference>
<keyword evidence="7" id="KW-1185">Reference proteome</keyword>
<evidence type="ECO:0000256" key="1">
    <source>
        <dbReference type="ARBA" id="ARBA00004141"/>
    </source>
</evidence>
<feature type="domain" description="Major facilitator superfamily (MFS) profile" evidence="5">
    <location>
        <begin position="93"/>
        <end position="497"/>
    </location>
</feature>
<evidence type="ECO:0000256" key="3">
    <source>
        <dbReference type="SAM" id="MobiDB-lite"/>
    </source>
</evidence>
<sequence>MNHEQNGSKPGLIHDNHISRVNTFPSVEFSIPPSDFPHVTSKCSSHQIRSGGSLAENRDTNEKPHGAPSDEEAQSDVASNNGEPSYPEGGLKAWLVVLGSFFGTIVSFGMMNTVGIFHNYISEHQLKDYNESTIGWIFGVYVFLSFFCGIQIGPIFDAHGPKLLVIAGSILISTSMLLLGLCTQYWHFMLVFGVLGGLGTSLLFTPAFGAVSHFFFVKRGNATGIAAAGGSLGGIIFPLMLQKLFPMVGFAWATRIMGFVFIFCCIVAVSLIRSRLPPKPGQSVMPDLRIFRDRSYLLLTLGIYFMEWGLFVPITYLTSFATSTGAIDPAFSYQLIAIMNAGSCIGRWAPGYIADKLGRFNSMIAALALCTATTFTLWLPASILTPTTPAEATTIKALTIVYTLIFGFASGSNISLTPVCVGQLCDTNEYGRYYATCYTIVSFGTLTGIPIAGSLIQATNGHYYGVVVWTGLCYVVSLGCFIASRAYRVGYELAVKF</sequence>
<organism evidence="6 7">
    <name type="scientific">Melanomma pulvis-pyrius CBS 109.77</name>
    <dbReference type="NCBI Taxonomy" id="1314802"/>
    <lineage>
        <taxon>Eukaryota</taxon>
        <taxon>Fungi</taxon>
        <taxon>Dikarya</taxon>
        <taxon>Ascomycota</taxon>
        <taxon>Pezizomycotina</taxon>
        <taxon>Dothideomycetes</taxon>
        <taxon>Pleosporomycetidae</taxon>
        <taxon>Pleosporales</taxon>
        <taxon>Melanommataceae</taxon>
        <taxon>Melanomma</taxon>
    </lineage>
</organism>
<dbReference type="PROSITE" id="PS50850">
    <property type="entry name" value="MFS"/>
    <property type="match status" value="1"/>
</dbReference>
<dbReference type="Proteomes" id="UP000799757">
    <property type="component" value="Unassembled WGS sequence"/>
</dbReference>
<evidence type="ECO:0000256" key="2">
    <source>
        <dbReference type="ARBA" id="ARBA00006727"/>
    </source>
</evidence>
<feature type="transmembrane region" description="Helical" evidence="4">
    <location>
        <begin position="93"/>
        <end position="121"/>
    </location>
</feature>
<proteinExistence type="inferred from homology"/>
<feature type="region of interest" description="Disordered" evidence="3">
    <location>
        <begin position="38"/>
        <end position="84"/>
    </location>
</feature>
<comment type="similarity">
    <text evidence="2">Belongs to the major facilitator superfamily. Monocarboxylate porter (TC 2.A.1.13) family.</text>
</comment>
<feature type="transmembrane region" description="Helical" evidence="4">
    <location>
        <begin position="399"/>
        <end position="421"/>
    </location>
</feature>